<keyword evidence="1" id="KW-0812">Transmembrane</keyword>
<gene>
    <name evidence="2" type="ORF">E3O49_00735</name>
</gene>
<evidence type="ECO:0000313" key="2">
    <source>
        <dbReference type="EMBL" id="TFC52911.1"/>
    </source>
</evidence>
<sequence length="71" mass="7543">MDIEPVKNWSFNTCAIAGFSFSTFSVALVILNAVTANRFLTVLLSVAGVALLIGGALSVRAHFLWSRGGSR</sequence>
<accession>A0AAQ2HGZ8</accession>
<keyword evidence="3" id="KW-1185">Reference proteome</keyword>
<evidence type="ECO:0000313" key="3">
    <source>
        <dbReference type="Proteomes" id="UP000297403"/>
    </source>
</evidence>
<comment type="caution">
    <text evidence="2">The sequence shown here is derived from an EMBL/GenBank/DDBJ whole genome shotgun (WGS) entry which is preliminary data.</text>
</comment>
<keyword evidence="1" id="KW-1133">Transmembrane helix</keyword>
<dbReference type="Proteomes" id="UP000297403">
    <property type="component" value="Unassembled WGS sequence"/>
</dbReference>
<reference evidence="2 3" key="1">
    <citation type="submission" date="2019-03" db="EMBL/GenBank/DDBJ databases">
        <title>Genomics of glacier-inhabiting Cryobacterium strains.</title>
        <authorList>
            <person name="Liu Q."/>
            <person name="Xin Y.-H."/>
        </authorList>
    </citation>
    <scope>NUCLEOTIDE SEQUENCE [LARGE SCALE GENOMIC DNA]</scope>
    <source>
        <strain evidence="3">TMT1-22</strain>
    </source>
</reference>
<feature type="transmembrane region" description="Helical" evidence="1">
    <location>
        <begin position="12"/>
        <end position="34"/>
    </location>
</feature>
<feature type="transmembrane region" description="Helical" evidence="1">
    <location>
        <begin position="40"/>
        <end position="65"/>
    </location>
</feature>
<proteinExistence type="predicted"/>
<organism evidence="2 3">
    <name type="scientific">Cryobacterium shii</name>
    <dbReference type="NCBI Taxonomy" id="1259235"/>
    <lineage>
        <taxon>Bacteria</taxon>
        <taxon>Bacillati</taxon>
        <taxon>Actinomycetota</taxon>
        <taxon>Actinomycetes</taxon>
        <taxon>Micrococcales</taxon>
        <taxon>Microbacteriaceae</taxon>
        <taxon>Cryobacterium</taxon>
    </lineage>
</organism>
<name>A0AAQ2HGZ8_9MICO</name>
<dbReference type="EMBL" id="SOFY01000005">
    <property type="protein sequence ID" value="TFC52911.1"/>
    <property type="molecule type" value="Genomic_DNA"/>
</dbReference>
<keyword evidence="1" id="KW-0472">Membrane</keyword>
<evidence type="ECO:0000256" key="1">
    <source>
        <dbReference type="SAM" id="Phobius"/>
    </source>
</evidence>
<dbReference type="AlphaFoldDB" id="A0AAQ2HGZ8"/>
<protein>
    <submittedName>
        <fullName evidence="2">Uncharacterized protein</fullName>
    </submittedName>
</protein>